<evidence type="ECO:0000256" key="1">
    <source>
        <dbReference type="SAM" id="Phobius"/>
    </source>
</evidence>
<dbReference type="EMBL" id="JAGBKN010000011">
    <property type="protein sequence ID" value="MBO1517030.1"/>
    <property type="molecule type" value="Genomic_DNA"/>
</dbReference>
<keyword evidence="1" id="KW-0812">Transmembrane</keyword>
<accession>A0AAW4IP63</accession>
<feature type="transmembrane region" description="Helical" evidence="1">
    <location>
        <begin position="52"/>
        <end position="74"/>
    </location>
</feature>
<dbReference type="AlphaFoldDB" id="A0AAW4IP63"/>
<keyword evidence="3" id="KW-1185">Reference proteome</keyword>
<evidence type="ECO:0000313" key="3">
    <source>
        <dbReference type="Proteomes" id="UP000664161"/>
    </source>
</evidence>
<dbReference type="Proteomes" id="UP000664161">
    <property type="component" value="Unassembled WGS sequence"/>
</dbReference>
<comment type="caution">
    <text evidence="2">The sequence shown here is derived from an EMBL/GenBank/DDBJ whole genome shotgun (WGS) entry which is preliminary data.</text>
</comment>
<name>A0AAW4IP63_9GAMM</name>
<keyword evidence="1" id="KW-0472">Membrane</keyword>
<keyword evidence="1" id="KW-1133">Transmembrane helix</keyword>
<sequence length="83" mass="9513">MSQQQPKTKFVLAEATLDEINKQLKINTFVTIVLVLMLLLNTAQFIKGYSVLYGVLIAVMAFFLFIMVKSRTLLTMQKQRLSK</sequence>
<gene>
    <name evidence="2" type="ORF">J3491_06740</name>
</gene>
<organism evidence="2 3">
    <name type="scientific">Psychrobacter halodurans</name>
    <dbReference type="NCBI Taxonomy" id="2818439"/>
    <lineage>
        <taxon>Bacteria</taxon>
        <taxon>Pseudomonadati</taxon>
        <taxon>Pseudomonadota</taxon>
        <taxon>Gammaproteobacteria</taxon>
        <taxon>Moraxellales</taxon>
        <taxon>Moraxellaceae</taxon>
        <taxon>Psychrobacter</taxon>
    </lineage>
</organism>
<reference evidence="2 3" key="1">
    <citation type="submission" date="2021-03" db="EMBL/GenBank/DDBJ databases">
        <authorList>
            <person name="Shang D.-D."/>
            <person name="Du Z.-J."/>
            <person name="Chen G.-J."/>
        </authorList>
    </citation>
    <scope>NUCLEOTIDE SEQUENCE [LARGE SCALE GENOMIC DNA]</scope>
    <source>
        <strain evidence="2 3">F2608</strain>
    </source>
</reference>
<dbReference type="RefSeq" id="WP_075100476.1">
    <property type="nucleotide sequence ID" value="NZ_JAGBKN010000011.1"/>
</dbReference>
<feature type="transmembrane region" description="Helical" evidence="1">
    <location>
        <begin position="26"/>
        <end position="46"/>
    </location>
</feature>
<evidence type="ECO:0000313" key="2">
    <source>
        <dbReference type="EMBL" id="MBO1517030.1"/>
    </source>
</evidence>
<proteinExistence type="predicted"/>
<protein>
    <submittedName>
        <fullName evidence="2">Uncharacterized protein</fullName>
    </submittedName>
</protein>